<dbReference type="KEGG" id="pseg:D3H65_18055"/>
<dbReference type="NCBIfam" id="TIGR02937">
    <property type="entry name" value="sigma70-ECF"/>
    <property type="match status" value="1"/>
</dbReference>
<dbReference type="Gene3D" id="1.10.10.10">
    <property type="entry name" value="Winged helix-like DNA-binding domain superfamily/Winged helix DNA-binding domain"/>
    <property type="match status" value="1"/>
</dbReference>
<dbReference type="GO" id="GO:0003677">
    <property type="term" value="F:DNA binding"/>
    <property type="evidence" value="ECO:0007669"/>
    <property type="project" value="InterPro"/>
</dbReference>
<dbReference type="SUPFAM" id="SSF88659">
    <property type="entry name" value="Sigma3 and sigma4 domains of RNA polymerase sigma factors"/>
    <property type="match status" value="1"/>
</dbReference>
<dbReference type="EMBL" id="CP032157">
    <property type="protein sequence ID" value="AXY75769.1"/>
    <property type="molecule type" value="Genomic_DNA"/>
</dbReference>
<organism evidence="4 5">
    <name type="scientific">Paraflavitalea soli</name>
    <dbReference type="NCBI Taxonomy" id="2315862"/>
    <lineage>
        <taxon>Bacteria</taxon>
        <taxon>Pseudomonadati</taxon>
        <taxon>Bacteroidota</taxon>
        <taxon>Chitinophagia</taxon>
        <taxon>Chitinophagales</taxon>
        <taxon>Chitinophagaceae</taxon>
        <taxon>Paraflavitalea</taxon>
    </lineage>
</organism>
<evidence type="ECO:0000259" key="2">
    <source>
        <dbReference type="Pfam" id="PF04542"/>
    </source>
</evidence>
<dbReference type="InterPro" id="IPR013324">
    <property type="entry name" value="RNA_pol_sigma_r3/r4-like"/>
</dbReference>
<dbReference type="GO" id="GO:0016987">
    <property type="term" value="F:sigma factor activity"/>
    <property type="evidence" value="ECO:0007669"/>
    <property type="project" value="InterPro"/>
</dbReference>
<dbReference type="Pfam" id="PF04542">
    <property type="entry name" value="Sigma70_r2"/>
    <property type="match status" value="1"/>
</dbReference>
<dbReference type="InterPro" id="IPR013249">
    <property type="entry name" value="RNA_pol_sigma70_r4_t2"/>
</dbReference>
<feature type="domain" description="RNA polymerase sigma-70 region 2" evidence="2">
    <location>
        <begin position="2"/>
        <end position="65"/>
    </location>
</feature>
<comment type="subunit">
    <text evidence="1">Interacts transiently with the RNA polymerase catalytic core formed by RpoA, RpoB, RpoC and RpoZ (2 alpha, 1 beta, 1 beta' and 1 omega subunit) to form the RNA polymerase holoenzyme that can initiate transcription.</text>
</comment>
<dbReference type="InterPro" id="IPR036388">
    <property type="entry name" value="WH-like_DNA-bd_sf"/>
</dbReference>
<dbReference type="CDD" id="cd06171">
    <property type="entry name" value="Sigma70_r4"/>
    <property type="match status" value="1"/>
</dbReference>
<dbReference type="InterPro" id="IPR052704">
    <property type="entry name" value="ECF_Sigma-70_Domain"/>
</dbReference>
<dbReference type="Proteomes" id="UP000263900">
    <property type="component" value="Chromosome"/>
</dbReference>
<dbReference type="AlphaFoldDB" id="A0A3B7MR31"/>
<dbReference type="GO" id="GO:0006352">
    <property type="term" value="P:DNA-templated transcription initiation"/>
    <property type="evidence" value="ECO:0007669"/>
    <property type="project" value="InterPro"/>
</dbReference>
<reference evidence="4 5" key="1">
    <citation type="submission" date="2018-09" db="EMBL/GenBank/DDBJ databases">
        <title>Genome sequencing of strain 6GH32-13.</title>
        <authorList>
            <person name="Weon H.-Y."/>
            <person name="Heo J."/>
            <person name="Kwon S.-W."/>
        </authorList>
    </citation>
    <scope>NUCLEOTIDE SEQUENCE [LARGE SCALE GENOMIC DNA]</scope>
    <source>
        <strain evidence="4 5">5GH32-13</strain>
    </source>
</reference>
<sequence length="276" mass="31463">MEEFRPLLITYAYNILGSLEEAKDIVQDAFLKFMDIDSSKIDDKRNYLIRTVVNLSINAKKRQQKLVGEYPGPWLPEPVATEKADGGIMQKEVLSYSLMVLMEKLNARQRAVFILKEAFDYEHEEIAEVLDISVENSRKLLSRAREQLQKGTPVAHKPAETAAIDKYLNAIQQGNTHELEQLFHDEIVLLSDGGGKAIAATRPLVGIKAVTSFLMGVYAKNYQFARIEKGTVNHEPALLYYFDNVLVTCQIFSIRDGQVDNFYFMRNPDKLKELQK</sequence>
<dbReference type="OrthoDB" id="3211555at2"/>
<dbReference type="RefSeq" id="WP_119051650.1">
    <property type="nucleotide sequence ID" value="NZ_CP032157.1"/>
</dbReference>
<proteinExistence type="predicted"/>
<keyword evidence="5" id="KW-1185">Reference proteome</keyword>
<evidence type="ECO:0000259" key="3">
    <source>
        <dbReference type="Pfam" id="PF08281"/>
    </source>
</evidence>
<dbReference type="InterPro" id="IPR014284">
    <property type="entry name" value="RNA_pol_sigma-70_dom"/>
</dbReference>
<dbReference type="PANTHER" id="PTHR30173:SF36">
    <property type="entry name" value="ECF RNA POLYMERASE SIGMA FACTOR SIGJ"/>
    <property type="match status" value="1"/>
</dbReference>
<dbReference type="Gene3D" id="1.10.1740.10">
    <property type="match status" value="1"/>
</dbReference>
<dbReference type="InterPro" id="IPR007627">
    <property type="entry name" value="RNA_pol_sigma70_r2"/>
</dbReference>
<dbReference type="SUPFAM" id="SSF54427">
    <property type="entry name" value="NTF2-like"/>
    <property type="match status" value="1"/>
</dbReference>
<dbReference type="InterPro" id="IPR032710">
    <property type="entry name" value="NTF2-like_dom_sf"/>
</dbReference>
<evidence type="ECO:0000313" key="5">
    <source>
        <dbReference type="Proteomes" id="UP000263900"/>
    </source>
</evidence>
<evidence type="ECO:0000256" key="1">
    <source>
        <dbReference type="ARBA" id="ARBA00011344"/>
    </source>
</evidence>
<evidence type="ECO:0000313" key="4">
    <source>
        <dbReference type="EMBL" id="AXY75769.1"/>
    </source>
</evidence>
<dbReference type="Pfam" id="PF08281">
    <property type="entry name" value="Sigma70_r4_2"/>
    <property type="match status" value="1"/>
</dbReference>
<dbReference type="InterPro" id="IPR013325">
    <property type="entry name" value="RNA_pol_sigma_r2"/>
</dbReference>
<name>A0A3B7MR31_9BACT</name>
<dbReference type="PANTHER" id="PTHR30173">
    <property type="entry name" value="SIGMA 19 FACTOR"/>
    <property type="match status" value="1"/>
</dbReference>
<protein>
    <submittedName>
        <fullName evidence="4">Sigma-70 family RNA polymerase sigma factor</fullName>
    </submittedName>
</protein>
<accession>A0A3B7MR31</accession>
<gene>
    <name evidence="4" type="ORF">D3H65_18055</name>
</gene>
<dbReference type="SUPFAM" id="SSF88946">
    <property type="entry name" value="Sigma2 domain of RNA polymerase sigma factors"/>
    <property type="match status" value="1"/>
</dbReference>
<feature type="domain" description="RNA polymerase sigma factor 70 region 4 type 2" evidence="3">
    <location>
        <begin position="98"/>
        <end position="148"/>
    </location>
</feature>